<gene>
    <name evidence="2" type="ORF">PHYSODRAFT_473647</name>
</gene>
<evidence type="ECO:0000256" key="1">
    <source>
        <dbReference type="SAM" id="Coils"/>
    </source>
</evidence>
<dbReference type="SMR" id="G4YP69"/>
<evidence type="ECO:0000313" key="2">
    <source>
        <dbReference type="EMBL" id="EGZ27203.1"/>
    </source>
</evidence>
<keyword evidence="3" id="KW-1185">Reference proteome</keyword>
<protein>
    <submittedName>
        <fullName evidence="2">Uncharacterized protein</fullName>
    </submittedName>
</protein>
<feature type="coiled-coil region" evidence="1">
    <location>
        <begin position="2"/>
        <end position="77"/>
    </location>
</feature>
<sequence>MIEQQQQQLKHEMETLRRTFRESMREKDERIAELERLQHSSAQSVMDDSTNAMTQELLDLQEENDFLRQEFDKLKTRYEALVKPSSAGSRKKQSK</sequence>
<dbReference type="KEGG" id="psoj:PHYSODRAFT_473647"/>
<dbReference type="RefSeq" id="XP_009514478.1">
    <property type="nucleotide sequence ID" value="XM_009516183.1"/>
</dbReference>
<dbReference type="EMBL" id="JH159151">
    <property type="protein sequence ID" value="EGZ27203.1"/>
    <property type="molecule type" value="Genomic_DNA"/>
</dbReference>
<dbReference type="Proteomes" id="UP000002640">
    <property type="component" value="Unassembled WGS sequence"/>
</dbReference>
<reference evidence="2 3" key="1">
    <citation type="journal article" date="2006" name="Science">
        <title>Phytophthora genome sequences uncover evolutionary origins and mechanisms of pathogenesis.</title>
        <authorList>
            <person name="Tyler B.M."/>
            <person name="Tripathy S."/>
            <person name="Zhang X."/>
            <person name="Dehal P."/>
            <person name="Jiang R.H."/>
            <person name="Aerts A."/>
            <person name="Arredondo F.D."/>
            <person name="Baxter L."/>
            <person name="Bensasson D."/>
            <person name="Beynon J.L."/>
            <person name="Chapman J."/>
            <person name="Damasceno C.M."/>
            <person name="Dorrance A.E."/>
            <person name="Dou D."/>
            <person name="Dickerman A.W."/>
            <person name="Dubchak I.L."/>
            <person name="Garbelotto M."/>
            <person name="Gijzen M."/>
            <person name="Gordon S.G."/>
            <person name="Govers F."/>
            <person name="Grunwald N.J."/>
            <person name="Huang W."/>
            <person name="Ivors K.L."/>
            <person name="Jones R.W."/>
            <person name="Kamoun S."/>
            <person name="Krampis K."/>
            <person name="Lamour K.H."/>
            <person name="Lee M.K."/>
            <person name="McDonald W.H."/>
            <person name="Medina M."/>
            <person name="Meijer H.J."/>
            <person name="Nordberg E.K."/>
            <person name="Maclean D.J."/>
            <person name="Ospina-Giraldo M.D."/>
            <person name="Morris P.F."/>
            <person name="Phuntumart V."/>
            <person name="Putnam N.H."/>
            <person name="Rash S."/>
            <person name="Rose J.K."/>
            <person name="Sakihama Y."/>
            <person name="Salamov A.A."/>
            <person name="Savidor A."/>
            <person name="Scheuring C.F."/>
            <person name="Smith B.M."/>
            <person name="Sobral B.W."/>
            <person name="Terry A."/>
            <person name="Torto-Alalibo T.A."/>
            <person name="Win J."/>
            <person name="Xu Z."/>
            <person name="Zhang H."/>
            <person name="Grigoriev I.V."/>
            <person name="Rokhsar D.S."/>
            <person name="Boore J.L."/>
        </authorList>
    </citation>
    <scope>NUCLEOTIDE SEQUENCE [LARGE SCALE GENOMIC DNA]</scope>
    <source>
        <strain evidence="2 3">P6497</strain>
    </source>
</reference>
<accession>G4YP69</accession>
<name>G4YP69_PHYSP</name>
<organism evidence="2 3">
    <name type="scientific">Phytophthora sojae (strain P6497)</name>
    <name type="common">Soybean stem and root rot agent</name>
    <name type="synonym">Phytophthora megasperma f. sp. glycines</name>
    <dbReference type="NCBI Taxonomy" id="1094619"/>
    <lineage>
        <taxon>Eukaryota</taxon>
        <taxon>Sar</taxon>
        <taxon>Stramenopiles</taxon>
        <taxon>Oomycota</taxon>
        <taxon>Peronosporomycetes</taxon>
        <taxon>Peronosporales</taxon>
        <taxon>Peronosporaceae</taxon>
        <taxon>Phytophthora</taxon>
    </lineage>
</organism>
<proteinExistence type="predicted"/>
<dbReference type="GeneID" id="20654384"/>
<dbReference type="AlphaFoldDB" id="G4YP69"/>
<dbReference type="InParanoid" id="G4YP69"/>
<keyword evidence="1" id="KW-0175">Coiled coil</keyword>
<evidence type="ECO:0000313" key="3">
    <source>
        <dbReference type="Proteomes" id="UP000002640"/>
    </source>
</evidence>